<gene>
    <name evidence="7" type="ORF">ACFQLX_23985</name>
</gene>
<feature type="domain" description="TauD/TfdA-like" evidence="6">
    <location>
        <begin position="23"/>
        <end position="281"/>
    </location>
</feature>
<accession>A0ABW2GKJ9</accession>
<protein>
    <submittedName>
        <fullName evidence="7">TauD/TfdA dioxygenase family protein</fullName>
    </submittedName>
</protein>
<comment type="caution">
    <text evidence="7">The sequence shown here is derived from an EMBL/GenBank/DDBJ whole genome shotgun (WGS) entry which is preliminary data.</text>
</comment>
<keyword evidence="2" id="KW-0479">Metal-binding</keyword>
<dbReference type="InterPro" id="IPR003819">
    <property type="entry name" value="TauD/TfdA-like"/>
</dbReference>
<evidence type="ECO:0000313" key="7">
    <source>
        <dbReference type="EMBL" id="MFC7221197.1"/>
    </source>
</evidence>
<dbReference type="Gene3D" id="3.60.130.10">
    <property type="entry name" value="Clavaminate synthase-like"/>
    <property type="match status" value="1"/>
</dbReference>
<dbReference type="EMBL" id="JBHSZO010000054">
    <property type="protein sequence ID" value="MFC7221197.1"/>
    <property type="molecule type" value="Genomic_DNA"/>
</dbReference>
<evidence type="ECO:0000256" key="4">
    <source>
        <dbReference type="ARBA" id="ARBA00023002"/>
    </source>
</evidence>
<evidence type="ECO:0000256" key="5">
    <source>
        <dbReference type="ARBA" id="ARBA00023004"/>
    </source>
</evidence>
<dbReference type="Proteomes" id="UP001596413">
    <property type="component" value="Unassembled WGS sequence"/>
</dbReference>
<dbReference type="GO" id="GO:0051213">
    <property type="term" value="F:dioxygenase activity"/>
    <property type="evidence" value="ECO:0007669"/>
    <property type="project" value="UniProtKB-KW"/>
</dbReference>
<proteinExistence type="inferred from homology"/>
<keyword evidence="3 7" id="KW-0223">Dioxygenase</keyword>
<organism evidence="7 8">
    <name type="scientific">Streptomyces polyrhachis</name>
    <dbReference type="NCBI Taxonomy" id="1282885"/>
    <lineage>
        <taxon>Bacteria</taxon>
        <taxon>Bacillati</taxon>
        <taxon>Actinomycetota</taxon>
        <taxon>Actinomycetes</taxon>
        <taxon>Kitasatosporales</taxon>
        <taxon>Streptomycetaceae</taxon>
        <taxon>Streptomyces</taxon>
    </lineage>
</organism>
<evidence type="ECO:0000256" key="3">
    <source>
        <dbReference type="ARBA" id="ARBA00022964"/>
    </source>
</evidence>
<evidence type="ECO:0000313" key="8">
    <source>
        <dbReference type="Proteomes" id="UP001596413"/>
    </source>
</evidence>
<name>A0ABW2GKJ9_9ACTN</name>
<dbReference type="SUPFAM" id="SSF51197">
    <property type="entry name" value="Clavaminate synthase-like"/>
    <property type="match status" value="1"/>
</dbReference>
<dbReference type="InterPro" id="IPR051323">
    <property type="entry name" value="AtsK-like"/>
</dbReference>
<dbReference type="PANTHER" id="PTHR30468">
    <property type="entry name" value="ALPHA-KETOGLUTARATE-DEPENDENT SULFONATE DIOXYGENASE"/>
    <property type="match status" value="1"/>
</dbReference>
<keyword evidence="4" id="KW-0560">Oxidoreductase</keyword>
<dbReference type="Pfam" id="PF02668">
    <property type="entry name" value="TauD"/>
    <property type="match status" value="1"/>
</dbReference>
<reference evidence="8" key="1">
    <citation type="journal article" date="2019" name="Int. J. Syst. Evol. Microbiol.">
        <title>The Global Catalogue of Microorganisms (GCM) 10K type strain sequencing project: providing services to taxonomists for standard genome sequencing and annotation.</title>
        <authorList>
            <consortium name="The Broad Institute Genomics Platform"/>
            <consortium name="The Broad Institute Genome Sequencing Center for Infectious Disease"/>
            <person name="Wu L."/>
            <person name="Ma J."/>
        </authorList>
    </citation>
    <scope>NUCLEOTIDE SEQUENCE [LARGE SCALE GENOMIC DNA]</scope>
    <source>
        <strain evidence="8">CGMCC 1.13681</strain>
    </source>
</reference>
<sequence length="295" mass="32990">MERPRLTPRRFGAASEDFNHIDVRPYSTVIGAEIGGVDLSTPLEPATLAEIRRAFLDWKVLFFRGQHLTVVQHADLARHWGELYVNPHLPDAGIEQVARIVHDESDPGNENMWHSDATHWDKPPLGSLLRAVKVPEFGGDTLWADLGAAYDGLPQALKERLVGLTAIHTQPAPDALSAALLRRKGTRVRHSVAEHPLVREHPETGRPILFVNPVFTSHVVGLPSQDSSALLDLLFRQVSFPEYQVRFRWEVGSIAFWDNRSTVHYGVNDYFPSCRIMERATILGDRPFPPAAVGS</sequence>
<keyword evidence="8" id="KW-1185">Reference proteome</keyword>
<evidence type="ECO:0000256" key="1">
    <source>
        <dbReference type="ARBA" id="ARBA00005896"/>
    </source>
</evidence>
<evidence type="ECO:0000259" key="6">
    <source>
        <dbReference type="Pfam" id="PF02668"/>
    </source>
</evidence>
<comment type="similarity">
    <text evidence="1">Belongs to the TfdA dioxygenase family.</text>
</comment>
<dbReference type="InterPro" id="IPR042098">
    <property type="entry name" value="TauD-like_sf"/>
</dbReference>
<evidence type="ECO:0000256" key="2">
    <source>
        <dbReference type="ARBA" id="ARBA00022723"/>
    </source>
</evidence>
<dbReference type="RefSeq" id="WP_386418388.1">
    <property type="nucleotide sequence ID" value="NZ_JBHSZO010000054.1"/>
</dbReference>
<keyword evidence="5" id="KW-0408">Iron</keyword>
<dbReference type="PANTHER" id="PTHR30468:SF1">
    <property type="entry name" value="ALPHA-KETOGLUTARATE-DEPENDENT SULFONATE DIOXYGENASE"/>
    <property type="match status" value="1"/>
</dbReference>